<feature type="transmembrane region" description="Helical" evidence="6">
    <location>
        <begin position="314"/>
        <end position="339"/>
    </location>
</feature>
<reference evidence="8" key="1">
    <citation type="submission" date="2017-02" db="EMBL/GenBank/DDBJ databases">
        <authorList>
            <person name="Varghese N."/>
            <person name="Submissions S."/>
        </authorList>
    </citation>
    <scope>NUCLEOTIDE SEQUENCE [LARGE SCALE GENOMIC DNA]</scope>
    <source>
        <strain evidence="8">M1</strain>
    </source>
</reference>
<evidence type="ECO:0000256" key="4">
    <source>
        <dbReference type="ARBA" id="ARBA00022989"/>
    </source>
</evidence>
<dbReference type="OrthoDB" id="9774361at2"/>
<name>A0A1T5KK18_9FIRM</name>
<feature type="transmembrane region" description="Helical" evidence="6">
    <location>
        <begin position="61"/>
        <end position="84"/>
    </location>
</feature>
<dbReference type="Proteomes" id="UP000190285">
    <property type="component" value="Unassembled WGS sequence"/>
</dbReference>
<feature type="transmembrane region" description="Helical" evidence="6">
    <location>
        <begin position="240"/>
        <end position="262"/>
    </location>
</feature>
<dbReference type="InterPro" id="IPR014227">
    <property type="entry name" value="YtvI-like"/>
</dbReference>
<dbReference type="STRING" id="36842.SAMN02194393_01869"/>
<evidence type="ECO:0000256" key="5">
    <source>
        <dbReference type="ARBA" id="ARBA00023136"/>
    </source>
</evidence>
<keyword evidence="8" id="KW-1185">Reference proteome</keyword>
<dbReference type="Pfam" id="PF01594">
    <property type="entry name" value="AI-2E_transport"/>
    <property type="match status" value="1"/>
</dbReference>
<proteinExistence type="inferred from homology"/>
<keyword evidence="4 6" id="KW-1133">Transmembrane helix</keyword>
<evidence type="ECO:0000256" key="1">
    <source>
        <dbReference type="ARBA" id="ARBA00004141"/>
    </source>
</evidence>
<keyword evidence="5 6" id="KW-0472">Membrane</keyword>
<evidence type="ECO:0000313" key="7">
    <source>
        <dbReference type="EMBL" id="SKC63775.1"/>
    </source>
</evidence>
<protein>
    <submittedName>
        <fullName evidence="7">Sporulation integral membrane protein YtvI</fullName>
    </submittedName>
</protein>
<dbReference type="GO" id="GO:0016020">
    <property type="term" value="C:membrane"/>
    <property type="evidence" value="ECO:0007669"/>
    <property type="project" value="UniProtKB-SubCell"/>
</dbReference>
<gene>
    <name evidence="7" type="ORF">SAMN02194393_01869</name>
</gene>
<comment type="subcellular location">
    <subcellularLocation>
        <location evidence="1">Membrane</location>
        <topology evidence="1">Multi-pass membrane protein</topology>
    </subcellularLocation>
</comment>
<evidence type="ECO:0000256" key="3">
    <source>
        <dbReference type="ARBA" id="ARBA00022692"/>
    </source>
</evidence>
<evidence type="ECO:0000256" key="2">
    <source>
        <dbReference type="ARBA" id="ARBA00009773"/>
    </source>
</evidence>
<dbReference type="PANTHER" id="PTHR21716">
    <property type="entry name" value="TRANSMEMBRANE PROTEIN"/>
    <property type="match status" value="1"/>
</dbReference>
<dbReference type="PANTHER" id="PTHR21716:SF68">
    <property type="entry name" value="TRANSPORT PROTEIN YTVI-RELATED"/>
    <property type="match status" value="1"/>
</dbReference>
<feature type="transmembrane region" description="Helical" evidence="6">
    <location>
        <begin position="274"/>
        <end position="294"/>
    </location>
</feature>
<feature type="transmembrane region" description="Helical" evidence="6">
    <location>
        <begin position="205"/>
        <end position="234"/>
    </location>
</feature>
<accession>A0A1T5KK18</accession>
<dbReference type="GO" id="GO:0055085">
    <property type="term" value="P:transmembrane transport"/>
    <property type="evidence" value="ECO:0007669"/>
    <property type="project" value="TreeGrafter"/>
</dbReference>
<keyword evidence="3 6" id="KW-0812">Transmembrane</keyword>
<organism evidence="7 8">
    <name type="scientific">Maledivibacter halophilus</name>
    <dbReference type="NCBI Taxonomy" id="36842"/>
    <lineage>
        <taxon>Bacteria</taxon>
        <taxon>Bacillati</taxon>
        <taxon>Bacillota</taxon>
        <taxon>Clostridia</taxon>
        <taxon>Peptostreptococcales</taxon>
        <taxon>Caminicellaceae</taxon>
        <taxon>Maledivibacter</taxon>
    </lineage>
</organism>
<evidence type="ECO:0000313" key="8">
    <source>
        <dbReference type="Proteomes" id="UP000190285"/>
    </source>
</evidence>
<evidence type="ECO:0000256" key="6">
    <source>
        <dbReference type="SAM" id="Phobius"/>
    </source>
</evidence>
<feature type="transmembrane region" description="Helical" evidence="6">
    <location>
        <begin position="152"/>
        <end position="173"/>
    </location>
</feature>
<sequence>MNNIVISKLMIIFILILIYIIIAKSIVLLLPFIFGWIISIVVEPMVIFLNRKLKIYRGISSFISIISFVLIAGLLISSLGGLLISELTNLSNRLPDLKLKVNDFIGYLNNKFQTFSIGISPNIAKSIYETLYNFFNSLIKHLGVLATSTLNFVTAIPNFLLFILFTLLSAFFISKDKEKIYKFIRLYIPSSVFRNKKFKILKDDLIFALLGYIKAQLILMSITFIESVIGLTIIGVNYSILIAFIISFVDALPVLGSGSIYIPWIVIKLLANDYNTAIFLLILYLTVTIVRQTLEPKILSTQIGLYPLVTLMSIYIGIKLFGFIGIILGPIIVISILALQKMDIIPGFKKHTK</sequence>
<comment type="similarity">
    <text evidence="2">Belongs to the autoinducer-2 exporter (AI-2E) (TC 2.A.86) family.</text>
</comment>
<feature type="transmembrane region" description="Helical" evidence="6">
    <location>
        <begin position="5"/>
        <end position="22"/>
    </location>
</feature>
<dbReference type="AlphaFoldDB" id="A0A1T5KK18"/>
<dbReference type="InterPro" id="IPR002549">
    <property type="entry name" value="AI-2E-like"/>
</dbReference>
<feature type="transmembrane region" description="Helical" evidence="6">
    <location>
        <begin position="28"/>
        <end position="49"/>
    </location>
</feature>
<dbReference type="RefSeq" id="WP_079491091.1">
    <property type="nucleotide sequence ID" value="NZ_FUZT01000004.1"/>
</dbReference>
<dbReference type="EMBL" id="FUZT01000004">
    <property type="protein sequence ID" value="SKC63775.1"/>
    <property type="molecule type" value="Genomic_DNA"/>
</dbReference>
<dbReference type="NCBIfam" id="TIGR02872">
    <property type="entry name" value="spore_ytvI"/>
    <property type="match status" value="1"/>
</dbReference>